<evidence type="ECO:0000313" key="2">
    <source>
        <dbReference type="EMBL" id="GBP41999.1"/>
    </source>
</evidence>
<comment type="caution">
    <text evidence="2">The sequence shown here is derived from an EMBL/GenBank/DDBJ whole genome shotgun (WGS) entry which is preliminary data.</text>
</comment>
<feature type="region of interest" description="Disordered" evidence="1">
    <location>
        <begin position="71"/>
        <end position="108"/>
    </location>
</feature>
<dbReference type="EMBL" id="BGZK01000409">
    <property type="protein sequence ID" value="GBP41999.1"/>
    <property type="molecule type" value="Genomic_DNA"/>
</dbReference>
<gene>
    <name evidence="2" type="ORF">EVAR_33803_1</name>
</gene>
<name>A0A4C1VUX5_EUMVA</name>
<evidence type="ECO:0000256" key="1">
    <source>
        <dbReference type="SAM" id="MobiDB-lite"/>
    </source>
</evidence>
<feature type="compositionally biased region" description="Polar residues" evidence="1">
    <location>
        <begin position="79"/>
        <end position="93"/>
    </location>
</feature>
<sequence>MAITIFCTILNISGVNIHVLHSASNTNMMSRYKSLKNLDYALAIPHIQDRKSTETFSRELKGMIDMFLREVGVDPPENPSTSEELSTQPSQNKTPKKSKMPFVPSAER</sequence>
<dbReference type="AlphaFoldDB" id="A0A4C1VUX5"/>
<reference evidence="2 3" key="1">
    <citation type="journal article" date="2019" name="Commun. Biol.">
        <title>The bagworm genome reveals a unique fibroin gene that provides high tensile strength.</title>
        <authorList>
            <person name="Kono N."/>
            <person name="Nakamura H."/>
            <person name="Ohtoshi R."/>
            <person name="Tomita M."/>
            <person name="Numata K."/>
            <person name="Arakawa K."/>
        </authorList>
    </citation>
    <scope>NUCLEOTIDE SEQUENCE [LARGE SCALE GENOMIC DNA]</scope>
</reference>
<accession>A0A4C1VUX5</accession>
<keyword evidence="3" id="KW-1185">Reference proteome</keyword>
<evidence type="ECO:0000313" key="3">
    <source>
        <dbReference type="Proteomes" id="UP000299102"/>
    </source>
</evidence>
<proteinExistence type="predicted"/>
<protein>
    <submittedName>
        <fullName evidence="2">Uncharacterized protein</fullName>
    </submittedName>
</protein>
<dbReference type="Proteomes" id="UP000299102">
    <property type="component" value="Unassembled WGS sequence"/>
</dbReference>
<organism evidence="2 3">
    <name type="scientific">Eumeta variegata</name>
    <name type="common">Bagworm moth</name>
    <name type="synonym">Eumeta japonica</name>
    <dbReference type="NCBI Taxonomy" id="151549"/>
    <lineage>
        <taxon>Eukaryota</taxon>
        <taxon>Metazoa</taxon>
        <taxon>Ecdysozoa</taxon>
        <taxon>Arthropoda</taxon>
        <taxon>Hexapoda</taxon>
        <taxon>Insecta</taxon>
        <taxon>Pterygota</taxon>
        <taxon>Neoptera</taxon>
        <taxon>Endopterygota</taxon>
        <taxon>Lepidoptera</taxon>
        <taxon>Glossata</taxon>
        <taxon>Ditrysia</taxon>
        <taxon>Tineoidea</taxon>
        <taxon>Psychidae</taxon>
        <taxon>Oiketicinae</taxon>
        <taxon>Eumeta</taxon>
    </lineage>
</organism>